<reference evidence="2 3" key="1">
    <citation type="submission" date="2022-06" db="EMBL/GenBank/DDBJ databases">
        <title>Runella sp. S5 genome sequencing.</title>
        <authorList>
            <person name="Park S."/>
        </authorList>
    </citation>
    <scope>NUCLEOTIDE SEQUENCE [LARGE SCALE GENOMIC DNA]</scope>
    <source>
        <strain evidence="2 3">S5</strain>
    </source>
</reference>
<keyword evidence="3" id="KW-1185">Reference proteome</keyword>
<feature type="compositionally biased region" description="Basic and acidic residues" evidence="1">
    <location>
        <begin position="123"/>
        <end position="132"/>
    </location>
</feature>
<comment type="caution">
    <text evidence="2">The sequence shown here is derived from an EMBL/GenBank/DDBJ whole genome shotgun (WGS) entry which is preliminary data.</text>
</comment>
<sequence length="171" mass="19648">MAKGLSKFELTQRLKKITDLHLQGKDVEEIAKQVGVSASQVYYDLAKQKKRWQESIQYNTDLVMAETLAELDVLKKTYWMAWERSKSPMQTKSRKVSQKADKANGKSKKSEDDAEKQTAQSVEMREETREKEGNASFLKGIEWCLNFRVELMGLKKINIDLVGDVEVEIEA</sequence>
<organism evidence="2 3">
    <name type="scientific">Runella salmonicolor</name>
    <dbReference type="NCBI Taxonomy" id="2950278"/>
    <lineage>
        <taxon>Bacteria</taxon>
        <taxon>Pseudomonadati</taxon>
        <taxon>Bacteroidota</taxon>
        <taxon>Cytophagia</taxon>
        <taxon>Cytophagales</taxon>
        <taxon>Spirosomataceae</taxon>
        <taxon>Runella</taxon>
    </lineage>
</organism>
<dbReference type="RefSeq" id="WP_253530727.1">
    <property type="nucleotide sequence ID" value="NZ_JAMZEL010000009.1"/>
</dbReference>
<feature type="compositionally biased region" description="Basic and acidic residues" evidence="1">
    <location>
        <begin position="98"/>
        <end position="111"/>
    </location>
</feature>
<evidence type="ECO:0000256" key="1">
    <source>
        <dbReference type="SAM" id="MobiDB-lite"/>
    </source>
</evidence>
<evidence type="ECO:0000313" key="2">
    <source>
        <dbReference type="EMBL" id="MCP1384839.1"/>
    </source>
</evidence>
<name>A0ABT1FSW9_9BACT</name>
<accession>A0ABT1FSW9</accession>
<proteinExistence type="predicted"/>
<dbReference type="Gene3D" id="1.10.10.60">
    <property type="entry name" value="Homeodomain-like"/>
    <property type="match status" value="1"/>
</dbReference>
<protein>
    <submittedName>
        <fullName evidence="2">Uncharacterized protein</fullName>
    </submittedName>
</protein>
<dbReference type="EMBL" id="JAMZEL010000009">
    <property type="protein sequence ID" value="MCP1384839.1"/>
    <property type="molecule type" value="Genomic_DNA"/>
</dbReference>
<feature type="region of interest" description="Disordered" evidence="1">
    <location>
        <begin position="86"/>
        <end position="132"/>
    </location>
</feature>
<evidence type="ECO:0000313" key="3">
    <source>
        <dbReference type="Proteomes" id="UP001204772"/>
    </source>
</evidence>
<dbReference type="Proteomes" id="UP001204772">
    <property type="component" value="Unassembled WGS sequence"/>
</dbReference>
<gene>
    <name evidence="2" type="ORF">NCI00_20555</name>
</gene>